<dbReference type="Gene3D" id="3.40.190.10">
    <property type="entry name" value="Periplasmic binding protein-like II"/>
    <property type="match status" value="1"/>
</dbReference>
<dbReference type="GO" id="GO:1904680">
    <property type="term" value="F:peptide transmembrane transporter activity"/>
    <property type="evidence" value="ECO:0007669"/>
    <property type="project" value="TreeGrafter"/>
</dbReference>
<dbReference type="PROSITE" id="PS51257">
    <property type="entry name" value="PROKAR_LIPOPROTEIN"/>
    <property type="match status" value="1"/>
</dbReference>
<feature type="domain" description="Solute-binding protein family 5" evidence="2">
    <location>
        <begin position="88"/>
        <end position="435"/>
    </location>
</feature>
<evidence type="ECO:0000313" key="3">
    <source>
        <dbReference type="EMBL" id="NED98209.1"/>
    </source>
</evidence>
<dbReference type="Gene3D" id="3.90.76.10">
    <property type="entry name" value="Dipeptide-binding Protein, Domain 1"/>
    <property type="match status" value="1"/>
</dbReference>
<reference evidence="3 4" key="1">
    <citation type="submission" date="2020-02" db="EMBL/GenBank/DDBJ databases">
        <authorList>
            <person name="Li X.-J."/>
            <person name="Feng X.-M."/>
        </authorList>
    </citation>
    <scope>NUCLEOTIDE SEQUENCE [LARGE SCALE GENOMIC DNA]</scope>
    <source>
        <strain evidence="3 4">CGMCC 4.7225</strain>
    </source>
</reference>
<accession>A0A6N9YTR9</accession>
<gene>
    <name evidence="3" type="ORF">G1H11_23185</name>
</gene>
<feature type="chain" id="PRO_5039666012" evidence="1">
    <location>
        <begin position="30"/>
        <end position="514"/>
    </location>
</feature>
<keyword evidence="4" id="KW-1185">Reference proteome</keyword>
<dbReference type="EMBL" id="JAAGOB010000017">
    <property type="protein sequence ID" value="NED98209.1"/>
    <property type="molecule type" value="Genomic_DNA"/>
</dbReference>
<dbReference type="Pfam" id="PF00496">
    <property type="entry name" value="SBP_bac_5"/>
    <property type="match status" value="1"/>
</dbReference>
<dbReference type="InterPro" id="IPR000914">
    <property type="entry name" value="SBP_5_dom"/>
</dbReference>
<dbReference type="SUPFAM" id="SSF53850">
    <property type="entry name" value="Periplasmic binding protein-like II"/>
    <property type="match status" value="1"/>
</dbReference>
<dbReference type="GO" id="GO:0015833">
    <property type="term" value="P:peptide transport"/>
    <property type="evidence" value="ECO:0007669"/>
    <property type="project" value="TreeGrafter"/>
</dbReference>
<keyword evidence="1" id="KW-0732">Signal</keyword>
<comment type="caution">
    <text evidence="3">The sequence shown here is derived from an EMBL/GenBank/DDBJ whole genome shotgun (WGS) entry which is preliminary data.</text>
</comment>
<dbReference type="RefSeq" id="WP_163820997.1">
    <property type="nucleotide sequence ID" value="NZ_JAAGOB010000017.1"/>
</dbReference>
<dbReference type="Proteomes" id="UP000469185">
    <property type="component" value="Unassembled WGS sequence"/>
</dbReference>
<dbReference type="GO" id="GO:0042597">
    <property type="term" value="C:periplasmic space"/>
    <property type="evidence" value="ECO:0007669"/>
    <property type="project" value="UniProtKB-ARBA"/>
</dbReference>
<name>A0A6N9YTR9_9ACTN</name>
<dbReference type="PANTHER" id="PTHR30290">
    <property type="entry name" value="PERIPLASMIC BINDING COMPONENT OF ABC TRANSPORTER"/>
    <property type="match status" value="1"/>
</dbReference>
<dbReference type="AlphaFoldDB" id="A0A6N9YTR9"/>
<dbReference type="Gene3D" id="3.10.105.10">
    <property type="entry name" value="Dipeptide-binding Protein, Domain 3"/>
    <property type="match status" value="1"/>
</dbReference>
<dbReference type="GO" id="GO:0043190">
    <property type="term" value="C:ATP-binding cassette (ABC) transporter complex"/>
    <property type="evidence" value="ECO:0007669"/>
    <property type="project" value="InterPro"/>
</dbReference>
<sequence>MTRSWTFARGPVGALGAVLAASLVLTACGGDDGGGSNGGEAGQEQVLRVATSVAPVSLDTHGEQSAESGLQGIMQHVLDPLVRLESGEFVPVLAESWENPDDLTWVFSLRDDVEFHDGTPLTAEDVKASAERLIELDGPLAPLWAGVESIEATDEHTVTISTEEPMGTVISTASLLYVGPADQIGEEGFWQSPVGSGPFLFDSFTPDERVVLTGNDEYWAGAPELDRLEFIYIPEISGRLTALQTGEVDLTTGVPPDQVSSVEGQDGIVFELAPSYVYYFNWFNASEEPFDDPDVRRAMWHAVNIEGVVNDLFGDAATVARAPIPQDVFGAPQLTPYEYDPDLARQMLADAGYPGGFETTLQWPREQGANIRALAQAFISDWAEIGVTVEPLEKERAQWIDDLNALNWDMNLQTNSVGTGDADYTLGRLYTCEANRNGYCSEELDGLLRAARQAVDPDERIDYYAQVSQHIWDEAVGIFPMDLSSNVAQRERVQNFTLNPNGRPYFYQVSVTTD</sequence>
<dbReference type="InterPro" id="IPR030678">
    <property type="entry name" value="Peptide/Ni-bd"/>
</dbReference>
<evidence type="ECO:0000256" key="1">
    <source>
        <dbReference type="SAM" id="SignalP"/>
    </source>
</evidence>
<protein>
    <submittedName>
        <fullName evidence="3">ABC transporter substrate-binding protein</fullName>
    </submittedName>
</protein>
<evidence type="ECO:0000259" key="2">
    <source>
        <dbReference type="Pfam" id="PF00496"/>
    </source>
</evidence>
<proteinExistence type="predicted"/>
<feature type="signal peptide" evidence="1">
    <location>
        <begin position="1"/>
        <end position="29"/>
    </location>
</feature>
<organism evidence="3 4">
    <name type="scientific">Phytoactinopolyspora alkaliphila</name>
    <dbReference type="NCBI Taxonomy" id="1783498"/>
    <lineage>
        <taxon>Bacteria</taxon>
        <taxon>Bacillati</taxon>
        <taxon>Actinomycetota</taxon>
        <taxon>Actinomycetes</taxon>
        <taxon>Jiangellales</taxon>
        <taxon>Jiangellaceae</taxon>
        <taxon>Phytoactinopolyspora</taxon>
    </lineage>
</organism>
<evidence type="ECO:0000313" key="4">
    <source>
        <dbReference type="Proteomes" id="UP000469185"/>
    </source>
</evidence>
<dbReference type="CDD" id="cd00995">
    <property type="entry name" value="PBP2_NikA_DppA_OppA_like"/>
    <property type="match status" value="1"/>
</dbReference>
<dbReference type="InterPro" id="IPR039424">
    <property type="entry name" value="SBP_5"/>
</dbReference>
<dbReference type="PIRSF" id="PIRSF002741">
    <property type="entry name" value="MppA"/>
    <property type="match status" value="1"/>
</dbReference>